<protein>
    <submittedName>
        <fullName evidence="2">PHP domain-containing protein</fullName>
    </submittedName>
</protein>
<name>A0A7J3ZLJ7_9CREN</name>
<organism evidence="2">
    <name type="scientific">Fervidicoccus fontis</name>
    <dbReference type="NCBI Taxonomy" id="683846"/>
    <lineage>
        <taxon>Archaea</taxon>
        <taxon>Thermoproteota</taxon>
        <taxon>Thermoprotei</taxon>
        <taxon>Fervidicoccales</taxon>
        <taxon>Fervidicoccaceae</taxon>
        <taxon>Fervidicoccus</taxon>
    </lineage>
</organism>
<dbReference type="Gene3D" id="3.20.20.140">
    <property type="entry name" value="Metal-dependent hydrolases"/>
    <property type="match status" value="1"/>
</dbReference>
<accession>A0A7J3ZLJ7</accession>
<dbReference type="Pfam" id="PF13263">
    <property type="entry name" value="PHP_C"/>
    <property type="match status" value="1"/>
</dbReference>
<dbReference type="GO" id="GO:0004534">
    <property type="term" value="F:5'-3' RNA exonuclease activity"/>
    <property type="evidence" value="ECO:0007669"/>
    <property type="project" value="TreeGrafter"/>
</dbReference>
<dbReference type="Pfam" id="PF02811">
    <property type="entry name" value="PHP"/>
    <property type="match status" value="1"/>
</dbReference>
<comment type="caution">
    <text evidence="2">The sequence shown here is derived from an EMBL/GenBank/DDBJ whole genome shotgun (WGS) entry which is preliminary data.</text>
</comment>
<dbReference type="GO" id="GO:0035312">
    <property type="term" value="F:5'-3' DNA exonuclease activity"/>
    <property type="evidence" value="ECO:0007669"/>
    <property type="project" value="TreeGrafter"/>
</dbReference>
<dbReference type="SUPFAM" id="SSF89550">
    <property type="entry name" value="PHP domain-like"/>
    <property type="match status" value="1"/>
</dbReference>
<dbReference type="InterPro" id="IPR052018">
    <property type="entry name" value="PHP_domain"/>
</dbReference>
<dbReference type="InterPro" id="IPR003141">
    <property type="entry name" value="Pol/His_phosphatase_N"/>
</dbReference>
<evidence type="ECO:0000313" key="2">
    <source>
        <dbReference type="EMBL" id="HHQ80772.1"/>
    </source>
</evidence>
<dbReference type="AlphaFoldDB" id="A0A7J3ZLJ7"/>
<reference evidence="2" key="1">
    <citation type="journal article" date="2020" name="mSystems">
        <title>Genome- and Community-Level Interaction Insights into Carbon Utilization and Element Cycling Functions of Hydrothermarchaeota in Hydrothermal Sediment.</title>
        <authorList>
            <person name="Zhou Z."/>
            <person name="Liu Y."/>
            <person name="Xu W."/>
            <person name="Pan J."/>
            <person name="Luo Z.H."/>
            <person name="Li M."/>
        </authorList>
    </citation>
    <scope>NUCLEOTIDE SEQUENCE [LARGE SCALE GENOMIC DNA]</scope>
    <source>
        <strain evidence="2">SpSt-1116</strain>
    </source>
</reference>
<dbReference type="InterPro" id="IPR004013">
    <property type="entry name" value="PHP_dom"/>
</dbReference>
<dbReference type="InterPro" id="IPR016195">
    <property type="entry name" value="Pol/histidinol_Pase-like"/>
</dbReference>
<evidence type="ECO:0000259" key="1">
    <source>
        <dbReference type="SMART" id="SM00481"/>
    </source>
</evidence>
<dbReference type="EMBL" id="DRZC01000071">
    <property type="protein sequence ID" value="HHQ80772.1"/>
    <property type="molecule type" value="Genomic_DNA"/>
</dbReference>
<dbReference type="CDD" id="cd07432">
    <property type="entry name" value="PHP_HisPPase"/>
    <property type="match status" value="1"/>
</dbReference>
<dbReference type="PANTHER" id="PTHR42924:SF3">
    <property type="entry name" value="POLYMERASE_HISTIDINOL PHOSPHATASE N-TERMINAL DOMAIN-CONTAINING PROTEIN"/>
    <property type="match status" value="1"/>
</dbReference>
<sequence length="241" mass="26898">MDGYKVEVPMGTRGEGGFLEGDFHVHSNVSDGLLHPIEILVHARKADLDVISITDHDSFEGSIKAVRYLQHRGIERPIVIVGCEARTLLGDVLVYCEEPLPRIPKGFWELVDLSRDGNCILVPAHPFDTARLGMGKSVLVVREYINLIECYNAYSSKRSNGRAYRLAKLLKKPCIANSDAHIPEFIGVYRTRLLESSSSPGEVLETLRKGLVHPMTNSIGVGLWVKRALWSVKRSVKRRIG</sequence>
<proteinExistence type="predicted"/>
<dbReference type="PANTHER" id="PTHR42924">
    <property type="entry name" value="EXONUCLEASE"/>
    <property type="match status" value="1"/>
</dbReference>
<feature type="domain" description="Polymerase/histidinol phosphatase N-terminal" evidence="1">
    <location>
        <begin position="21"/>
        <end position="89"/>
    </location>
</feature>
<gene>
    <name evidence="2" type="ORF">ENM78_04930</name>
</gene>
<dbReference type="SMART" id="SM00481">
    <property type="entry name" value="POLIIIAc"/>
    <property type="match status" value="1"/>
</dbReference>